<name>A0ABY5L8V0_9SPHN</name>
<evidence type="ECO:0000313" key="1">
    <source>
        <dbReference type="EMBL" id="UUL82391.1"/>
    </source>
</evidence>
<organism evidence="1 2">
    <name type="scientific">Sphingomonas qomolangmaensis</name>
    <dbReference type="NCBI Taxonomy" id="2918765"/>
    <lineage>
        <taxon>Bacteria</taxon>
        <taxon>Pseudomonadati</taxon>
        <taxon>Pseudomonadota</taxon>
        <taxon>Alphaproteobacteria</taxon>
        <taxon>Sphingomonadales</taxon>
        <taxon>Sphingomonadaceae</taxon>
        <taxon>Sphingomonas</taxon>
    </lineage>
</organism>
<reference evidence="1" key="1">
    <citation type="submission" date="2022-07" db="EMBL/GenBank/DDBJ databases">
        <title>Sphingomonas sp. nov., a novel bacterium isolated from the north slope of the Mount Everest.</title>
        <authorList>
            <person name="Cui X."/>
            <person name="Liu Y."/>
        </authorList>
    </citation>
    <scope>NUCLEOTIDE SEQUENCE</scope>
    <source>
        <strain evidence="1">S5-59</strain>
    </source>
</reference>
<evidence type="ECO:0000313" key="2">
    <source>
        <dbReference type="Proteomes" id="UP001058533"/>
    </source>
</evidence>
<sequence>MAFAIVTCELNAAITTAIDGLRVTGQASQYIMRGPDVPGVRRFEIKDLNPLGCRGAPPPFVLSRCTKAVNRQIRWPEMKIGYISHNLNDPAVERRCRMLNRGGAKVALAGFCRDPAVAAAPAARDPMLLGQSQDANLLRRALETVRSAVFTKALVRRFADCDVIMARNLEQLAIAYAIAGDRPIVYECLDVHRLLTGSGKAASLIRAIEGRLLAKVDLLLTSSPGFVRNHFTQRPVRAPIAIIENKLLIDDDVQVDARPAAPELPVRIGWFGMLRCKRTLAFLTELVERADGRVEVLIAGKPSPAELPDITEKIGAVRGMTFHGSYHYDDLPELYGRCHFAWTIDWFEEGLNSSWLLPNRLYEALAHGAIPIALTDVETGRWLAAHDCGLLVDRAPDAAKRLATMAPSEITGMQQRVSALDRRELMADSRDCQDLVNTIGATLRA</sequence>
<protein>
    <recommendedName>
        <fullName evidence="3">Glycosyl transferase family 1</fullName>
    </recommendedName>
</protein>
<dbReference type="SUPFAM" id="SSF53756">
    <property type="entry name" value="UDP-Glycosyltransferase/glycogen phosphorylase"/>
    <property type="match status" value="1"/>
</dbReference>
<dbReference type="RefSeq" id="WP_256506212.1">
    <property type="nucleotide sequence ID" value="NZ_CP101740.1"/>
</dbReference>
<keyword evidence="2" id="KW-1185">Reference proteome</keyword>
<dbReference type="Gene3D" id="3.40.50.2000">
    <property type="entry name" value="Glycogen Phosphorylase B"/>
    <property type="match status" value="1"/>
</dbReference>
<accession>A0ABY5L8V0</accession>
<gene>
    <name evidence="1" type="ORF">NMP03_14630</name>
</gene>
<dbReference type="EMBL" id="CP101740">
    <property type="protein sequence ID" value="UUL82391.1"/>
    <property type="molecule type" value="Genomic_DNA"/>
</dbReference>
<dbReference type="Proteomes" id="UP001058533">
    <property type="component" value="Chromosome"/>
</dbReference>
<evidence type="ECO:0008006" key="3">
    <source>
        <dbReference type="Google" id="ProtNLM"/>
    </source>
</evidence>
<proteinExistence type="predicted"/>